<protein>
    <submittedName>
        <fullName evidence="1">Uncharacterized protein</fullName>
    </submittedName>
</protein>
<reference evidence="2" key="1">
    <citation type="journal article" date="2008" name="Nat. Genet.">
        <title>The Pristionchus pacificus genome provides a unique perspective on nematode lifestyle and parasitism.</title>
        <authorList>
            <person name="Dieterich C."/>
            <person name="Clifton S.W."/>
            <person name="Schuster L.N."/>
            <person name="Chinwalla A."/>
            <person name="Delehaunty K."/>
            <person name="Dinkelacker I."/>
            <person name="Fulton L."/>
            <person name="Fulton R."/>
            <person name="Godfrey J."/>
            <person name="Minx P."/>
            <person name="Mitreva M."/>
            <person name="Roeseler W."/>
            <person name="Tian H."/>
            <person name="Witte H."/>
            <person name="Yang S.P."/>
            <person name="Wilson R.K."/>
            <person name="Sommer R.J."/>
        </authorList>
    </citation>
    <scope>NUCLEOTIDE SEQUENCE [LARGE SCALE GENOMIC DNA]</scope>
    <source>
        <strain evidence="2">PS312</strain>
    </source>
</reference>
<sequence>MILQKSVKLLVSLEKEDYVTFTSDVQKLSTNDQDDLVCDLLTLLGGSFTTNASSDLENALETVCMISSPECRIFPMIDQAIDSKYESLTRILLQYISKDFKVLAQNVQERIQWDVVVNADREIVKEMKEIEQEKNDDGQLYASIDQRLMHWFTFCDLIHSTYCMRESVINRSLSPSSPFLTYLNRIHPLHPIVVAHSMQPFVFSPQYAVSELADGLVHYLSRKNVLRQCDYVVTLVNTMNFMGGLLKNEDSRIKLPQMEKVLVALLPILTDYNIGEERKKSVFSFQSLILSFHSTYQPLLLKRLVRLIKDHTVKVDAEAQILSFIVDLYRQQFVVKGHVNEDYSLCLSEFWSTIFIKYEDCSQASMFYQSLFLLAGLQARICHRLDLLKNVQVKVLTPLQQQLSDYLQLRKLQEKTDIERANIDLSFIPPIADDSLIRLQMSHRVMNDTFQLIHQALIKHK</sequence>
<reference evidence="1" key="2">
    <citation type="submission" date="2022-06" db="UniProtKB">
        <authorList>
            <consortium name="EnsemblMetazoa"/>
        </authorList>
    </citation>
    <scope>IDENTIFICATION</scope>
    <source>
        <strain evidence="1">PS312</strain>
    </source>
</reference>
<accession>A0A8R1YSX2</accession>
<dbReference type="EnsemblMetazoa" id="PPA35624.1">
    <property type="protein sequence ID" value="PPA35624.1"/>
    <property type="gene ID" value="WBGene00273993"/>
</dbReference>
<evidence type="ECO:0000313" key="1">
    <source>
        <dbReference type="EnsemblMetazoa" id="PPA35624.1"/>
    </source>
</evidence>
<proteinExistence type="predicted"/>
<name>A0A8R1YSX2_PRIPA</name>
<gene>
    <name evidence="1" type="primary">WBGene00273993</name>
</gene>
<organism evidence="1 2">
    <name type="scientific">Pristionchus pacificus</name>
    <name type="common">Parasitic nematode worm</name>
    <dbReference type="NCBI Taxonomy" id="54126"/>
    <lineage>
        <taxon>Eukaryota</taxon>
        <taxon>Metazoa</taxon>
        <taxon>Ecdysozoa</taxon>
        <taxon>Nematoda</taxon>
        <taxon>Chromadorea</taxon>
        <taxon>Rhabditida</taxon>
        <taxon>Rhabditina</taxon>
        <taxon>Diplogasteromorpha</taxon>
        <taxon>Diplogasteroidea</taxon>
        <taxon>Neodiplogasteridae</taxon>
        <taxon>Pristionchus</taxon>
    </lineage>
</organism>
<keyword evidence="2" id="KW-1185">Reference proteome</keyword>
<dbReference type="AlphaFoldDB" id="A0A8R1YSX2"/>
<evidence type="ECO:0000313" key="2">
    <source>
        <dbReference type="Proteomes" id="UP000005239"/>
    </source>
</evidence>
<dbReference type="Proteomes" id="UP000005239">
    <property type="component" value="Unassembled WGS sequence"/>
</dbReference>